<dbReference type="InterPro" id="IPR050194">
    <property type="entry name" value="Glycosyltransferase_grp1"/>
</dbReference>
<dbReference type="SUPFAM" id="SSF53756">
    <property type="entry name" value="UDP-Glycosyltransferase/glycogen phosphorylase"/>
    <property type="match status" value="1"/>
</dbReference>
<name>A0ABX1JL48_9MICC</name>
<accession>A0ABX1JL48</accession>
<proteinExistence type="predicted"/>
<evidence type="ECO:0000313" key="4">
    <source>
        <dbReference type="EMBL" id="NKX49461.1"/>
    </source>
</evidence>
<dbReference type="EMBL" id="JAAZSR010000018">
    <property type="protein sequence ID" value="NKX49461.1"/>
    <property type="molecule type" value="Genomic_DNA"/>
</dbReference>
<dbReference type="CDD" id="cd03801">
    <property type="entry name" value="GT4_PimA-like"/>
    <property type="match status" value="1"/>
</dbReference>
<organism evidence="4 5">
    <name type="scientific">Arthrobacter deserti</name>
    <dbReference type="NCBI Taxonomy" id="1742687"/>
    <lineage>
        <taxon>Bacteria</taxon>
        <taxon>Bacillati</taxon>
        <taxon>Actinomycetota</taxon>
        <taxon>Actinomycetes</taxon>
        <taxon>Micrococcales</taxon>
        <taxon>Micrococcaceae</taxon>
        <taxon>Arthrobacter</taxon>
    </lineage>
</organism>
<evidence type="ECO:0000256" key="1">
    <source>
        <dbReference type="ARBA" id="ARBA00021292"/>
    </source>
</evidence>
<dbReference type="PANTHER" id="PTHR45947">
    <property type="entry name" value="SULFOQUINOVOSYL TRANSFERASE SQD2"/>
    <property type="match status" value="1"/>
</dbReference>
<dbReference type="Pfam" id="PF00534">
    <property type="entry name" value="Glycos_transf_1"/>
    <property type="match status" value="1"/>
</dbReference>
<comment type="caution">
    <text evidence="4">The sequence shown here is derived from an EMBL/GenBank/DDBJ whole genome shotgun (WGS) entry which is preliminary data.</text>
</comment>
<dbReference type="Proteomes" id="UP000523795">
    <property type="component" value="Unassembled WGS sequence"/>
</dbReference>
<sequence length="147" mass="15484">IGGGPLSEAAREQAASHPHIEFLGRLDRERIRHWMQQAHVLVAPCQEAGGAREAAGLVLLEAQACGTPVLAYRSGGIPEMVDDGVSGRLAPEADYPALQAGLAELLRLPGAEYGAMRVAARRFAENSRSLAGSCAELDRHYAETAGG</sequence>
<protein>
    <recommendedName>
        <fullName evidence="1">D-inositol 3-phosphate glycosyltransferase</fullName>
    </recommendedName>
</protein>
<keyword evidence="5" id="KW-1185">Reference proteome</keyword>
<reference evidence="4 5" key="1">
    <citation type="submission" date="2020-04" db="EMBL/GenBank/DDBJ databases">
        <authorList>
            <person name="Liu S."/>
        </authorList>
    </citation>
    <scope>NUCLEOTIDE SEQUENCE [LARGE SCALE GENOMIC DNA]</scope>
    <source>
        <strain evidence="4 5">CGMCC 1.15091</strain>
    </source>
</reference>
<feature type="domain" description="Glycosyl transferase family 1" evidence="3">
    <location>
        <begin position="12"/>
        <end position="113"/>
    </location>
</feature>
<feature type="non-terminal residue" evidence="4">
    <location>
        <position position="1"/>
    </location>
</feature>
<dbReference type="Gene3D" id="3.40.50.2000">
    <property type="entry name" value="Glycogen Phosphorylase B"/>
    <property type="match status" value="1"/>
</dbReference>
<dbReference type="InterPro" id="IPR001296">
    <property type="entry name" value="Glyco_trans_1"/>
</dbReference>
<keyword evidence="2" id="KW-0808">Transferase</keyword>
<gene>
    <name evidence="4" type="ORF">HER39_02465</name>
</gene>
<dbReference type="PANTHER" id="PTHR45947:SF3">
    <property type="entry name" value="SULFOQUINOVOSYL TRANSFERASE SQD2"/>
    <property type="match status" value="1"/>
</dbReference>
<evidence type="ECO:0000256" key="2">
    <source>
        <dbReference type="ARBA" id="ARBA00022679"/>
    </source>
</evidence>
<evidence type="ECO:0000313" key="5">
    <source>
        <dbReference type="Proteomes" id="UP000523795"/>
    </source>
</evidence>
<evidence type="ECO:0000259" key="3">
    <source>
        <dbReference type="Pfam" id="PF00534"/>
    </source>
</evidence>